<comment type="caution">
    <text evidence="1">The sequence shown here is derived from an EMBL/GenBank/DDBJ whole genome shotgun (WGS) entry which is preliminary data.</text>
</comment>
<protein>
    <recommendedName>
        <fullName evidence="3">RES domain-containing protein</fullName>
    </recommendedName>
</protein>
<proteinExistence type="predicted"/>
<keyword evidence="2" id="KW-1185">Reference proteome</keyword>
<organism evidence="1 2">
    <name type="scientific">Uliginosibacterium paludis</name>
    <dbReference type="NCBI Taxonomy" id="1615952"/>
    <lineage>
        <taxon>Bacteria</taxon>
        <taxon>Pseudomonadati</taxon>
        <taxon>Pseudomonadota</taxon>
        <taxon>Betaproteobacteria</taxon>
        <taxon>Rhodocyclales</taxon>
        <taxon>Zoogloeaceae</taxon>
        <taxon>Uliginosibacterium</taxon>
    </lineage>
</organism>
<name>A0ABV2CUR5_9RHOO</name>
<accession>A0ABV2CUR5</accession>
<evidence type="ECO:0008006" key="3">
    <source>
        <dbReference type="Google" id="ProtNLM"/>
    </source>
</evidence>
<evidence type="ECO:0000313" key="1">
    <source>
        <dbReference type="EMBL" id="MET1491643.1"/>
    </source>
</evidence>
<reference evidence="1 2" key="1">
    <citation type="submission" date="2024-07" db="EMBL/GenBank/DDBJ databases">
        <title>Uliginosibacterium paludis KCTC:42655.</title>
        <authorList>
            <person name="Kim M.K."/>
        </authorList>
    </citation>
    <scope>NUCLEOTIDE SEQUENCE [LARGE SCALE GENOMIC DNA]</scope>
    <source>
        <strain evidence="1 2">KCTC 42655</strain>
    </source>
</reference>
<dbReference type="RefSeq" id="WP_345928269.1">
    <property type="nucleotide sequence ID" value="NZ_JBDIVF010000005.1"/>
</dbReference>
<sequence>MNQKTGYRVDAREQRAVLRGLRDAQLALIAHGLIEDNTPGTLPAPSGEYVLNGRSSPLGYAGNPGQSARRLPWHFLALPAHIGGECLWYATSRIHRNNLPTAQRSSSSGNAINPASISPLEFIAHAGGPPRPAAAILIAPGRPFAGQRSRLPDAGSCAEGDATSFLEGSNALPGAPFQDVTVSSQTNDILLPVLHEQLMRPILRRVLATFAPEQMRQAIRAFLAEHPGSDSLDQVRCHFISGTGTCPGRAAFDALLAGTAAEHLVYTGSCPGVSPDSASTDYKRPVSWLCFNDWYAHLHISPDAPILTVTHADYRCALGLDTGQILCNEQVLR</sequence>
<evidence type="ECO:0000313" key="2">
    <source>
        <dbReference type="Proteomes" id="UP001548590"/>
    </source>
</evidence>
<dbReference type="EMBL" id="JBEWLZ010000014">
    <property type="protein sequence ID" value="MET1491643.1"/>
    <property type="molecule type" value="Genomic_DNA"/>
</dbReference>
<gene>
    <name evidence="1" type="ORF">ABVT11_17525</name>
</gene>
<dbReference type="Proteomes" id="UP001548590">
    <property type="component" value="Unassembled WGS sequence"/>
</dbReference>